<sequence>MSDWRRVTEIPQDVITPGGGIGGGLPGAQPMPQRGMMFPSVSPDVIDQPAPAPQAGRGMFFSAPSSIAPSGPANIDMPNVRRIKPGFFQKGGTGQKIAEILGPALLGFAAGDNPVYGQILLERMRQKRAEADYSRERADRLADRDDERNWKANEKRYFQSGEDYWQFDPITGTSSRVADAPSAGEEYASAMGFDPDTDDYRDAIRDYILRGSGPTATGNDLLIEEARQGNREALEALRQRNRLQTRGTPTWRQQNPEPRSPRATRNAGGSGSGRRTATGPGGKKVEWDGSRWVPVN</sequence>
<evidence type="ECO:0000313" key="2">
    <source>
        <dbReference type="EMBL" id="AHE52822.1"/>
    </source>
</evidence>
<keyword evidence="3" id="KW-1185">Reference proteome</keyword>
<reference evidence="2 3" key="1">
    <citation type="submission" date="2013-07" db="EMBL/GenBank/DDBJ databases">
        <title>Completed genome of Sphingomonas sanxanigenens NX02.</title>
        <authorList>
            <person name="Ma T."/>
            <person name="Huang H."/>
            <person name="Wu M."/>
            <person name="Li X."/>
            <person name="Li G."/>
        </authorList>
    </citation>
    <scope>NUCLEOTIDE SEQUENCE [LARGE SCALE GENOMIC DNA]</scope>
    <source>
        <strain evidence="2 3">NX02</strain>
    </source>
</reference>
<evidence type="ECO:0000313" key="3">
    <source>
        <dbReference type="Proteomes" id="UP000018851"/>
    </source>
</evidence>
<feature type="region of interest" description="Disordered" evidence="1">
    <location>
        <begin position="1"/>
        <end position="28"/>
    </location>
</feature>
<dbReference type="eggNOG" id="ENOG50319BS">
    <property type="taxonomic scope" value="Bacteria"/>
</dbReference>
<feature type="region of interest" description="Disordered" evidence="1">
    <location>
        <begin position="238"/>
        <end position="296"/>
    </location>
</feature>
<proteinExistence type="predicted"/>
<gene>
    <name evidence="2" type="ORF">NX02_05415</name>
</gene>
<feature type="compositionally biased region" description="Polar residues" evidence="1">
    <location>
        <begin position="242"/>
        <end position="257"/>
    </location>
</feature>
<dbReference type="EMBL" id="CP006644">
    <property type="protein sequence ID" value="AHE52822.1"/>
    <property type="molecule type" value="Genomic_DNA"/>
</dbReference>
<dbReference type="STRING" id="1123269.NX02_05415"/>
<dbReference type="HOGENOM" id="CLU_939775_0_0_5"/>
<feature type="compositionally biased region" description="Gly residues" evidence="1">
    <location>
        <begin position="17"/>
        <end position="26"/>
    </location>
</feature>
<dbReference type="KEGG" id="ssan:NX02_05415"/>
<dbReference type="RefSeq" id="WP_025291115.1">
    <property type="nucleotide sequence ID" value="NZ_CP006644.1"/>
</dbReference>
<protein>
    <submittedName>
        <fullName evidence="2">Uncharacterized protein</fullName>
    </submittedName>
</protein>
<organism evidence="2 3">
    <name type="scientific">Sphingomonas sanxanigenens DSM 19645 = NX02</name>
    <dbReference type="NCBI Taxonomy" id="1123269"/>
    <lineage>
        <taxon>Bacteria</taxon>
        <taxon>Pseudomonadati</taxon>
        <taxon>Pseudomonadota</taxon>
        <taxon>Alphaproteobacteria</taxon>
        <taxon>Sphingomonadales</taxon>
        <taxon>Sphingomonadaceae</taxon>
        <taxon>Sphingomonas</taxon>
    </lineage>
</organism>
<feature type="compositionally biased region" description="Low complexity" evidence="1">
    <location>
        <begin position="263"/>
        <end position="278"/>
    </location>
</feature>
<dbReference type="AlphaFoldDB" id="W0A8K3"/>
<evidence type="ECO:0000256" key="1">
    <source>
        <dbReference type="SAM" id="MobiDB-lite"/>
    </source>
</evidence>
<dbReference type="PATRIC" id="fig|1123269.5.peg.1052"/>
<name>W0A8K3_9SPHN</name>
<accession>W0A8K3</accession>
<dbReference type="Proteomes" id="UP000018851">
    <property type="component" value="Chromosome"/>
</dbReference>